<feature type="domain" description="Fibronectin type-III" evidence="5">
    <location>
        <begin position="39"/>
        <end position="155"/>
    </location>
</feature>
<dbReference type="InterPro" id="IPR013783">
    <property type="entry name" value="Ig-like_fold"/>
</dbReference>
<sequence>MKVPNEIVLLFAATSLGLTGCQADVDPDSSTDTGSESSVMSAPYVPTLAYDDTSVTLVWDKPDDYSDIVDYRVYMNGQSLGLASDNNTEFNPAKPYIDVFEQQDSDNFHHQTTYLNFKVTDLTPATGYQFSVAAVHSDGQESTPSPVVSVTTASFSQVVDITDYGALGDGSTLNTSAIQSAIDACAASSTSAYGCKVVVPADDSNGAVFVTGALFLASNMTFEIETGATLQGSQSSEDYPLSQGYQLYSYRTNSTDSRRPPSLLNVLSSDHMNTTNDTQDGYDHRRGVFENIRVTGGGTLDGSGWQVSGETADEAGNTLPYHAPGSREKVYTLGVLAKNQMVAGYQEFYPEWDGDVSTVEYQEQINRDLYSNRRSSLATFRGVTNLYFGELTLHNPAYHGIMFLENENTVFAYTTTQTFDINNADGVEFGNSSDFLVFANFIDSGDDCINFAAGQGADYDSSLDDVNPTQGGWVFNNYTREGHGVLVAGSHTGAWIEDILAEENVAFMTDNGLRLKSTPATGGGARDIVFRDNAMKDIGTDNTHEINGVEIDNRGGKGNGFIFTLSYSAGDNVYTNADSAAYFHDITVQNVTLDNVDASASAKAVIHSDAYDGSDSSLDYAANYHQNIVFDHVAIRNSKVTDISRFKDATFSHVSFENWESGYDSPWQISDSENVTFDDVTPQPQEE</sequence>
<dbReference type="PANTHER" id="PTHR31339">
    <property type="entry name" value="PECTIN LYASE-RELATED"/>
    <property type="match status" value="1"/>
</dbReference>
<gene>
    <name evidence="6" type="ORF">SAMN04488136_12945</name>
</gene>
<evidence type="ECO:0000256" key="4">
    <source>
        <dbReference type="RuleBase" id="RU361169"/>
    </source>
</evidence>
<dbReference type="AlphaFoldDB" id="A0A1G8F9Q5"/>
<dbReference type="InterPro" id="IPR003961">
    <property type="entry name" value="FN3_dom"/>
</dbReference>
<dbReference type="CDD" id="cd00063">
    <property type="entry name" value="FN3"/>
    <property type="match status" value="1"/>
</dbReference>
<dbReference type="InterPro" id="IPR012334">
    <property type="entry name" value="Pectin_lyas_fold"/>
</dbReference>
<evidence type="ECO:0000256" key="3">
    <source>
        <dbReference type="ARBA" id="ARBA00023295"/>
    </source>
</evidence>
<dbReference type="Gene3D" id="2.60.40.10">
    <property type="entry name" value="Immunoglobulins"/>
    <property type="match status" value="1"/>
</dbReference>
<proteinExistence type="inferred from homology"/>
<accession>A0A1G8F9Q5</accession>
<name>A0A1G8F9Q5_9VIBR</name>
<dbReference type="Gene3D" id="2.160.20.10">
    <property type="entry name" value="Single-stranded right-handed beta-helix, Pectin lyase-like"/>
    <property type="match status" value="1"/>
</dbReference>
<dbReference type="OrthoDB" id="9795222at2"/>
<dbReference type="InterPro" id="IPR036116">
    <property type="entry name" value="FN3_sf"/>
</dbReference>
<dbReference type="Pfam" id="PF00295">
    <property type="entry name" value="Glyco_hydro_28"/>
    <property type="match status" value="1"/>
</dbReference>
<dbReference type="Pfam" id="PF00041">
    <property type="entry name" value="fn3"/>
    <property type="match status" value="1"/>
</dbReference>
<evidence type="ECO:0000259" key="5">
    <source>
        <dbReference type="PROSITE" id="PS50853"/>
    </source>
</evidence>
<dbReference type="RefSeq" id="WP_093277981.1">
    <property type="nucleotide sequence ID" value="NZ_FNDD01000029.1"/>
</dbReference>
<organism evidence="6 7">
    <name type="scientific">Vibrio xiamenensis</name>
    <dbReference type="NCBI Taxonomy" id="861298"/>
    <lineage>
        <taxon>Bacteria</taxon>
        <taxon>Pseudomonadati</taxon>
        <taxon>Pseudomonadota</taxon>
        <taxon>Gammaproteobacteria</taxon>
        <taxon>Vibrionales</taxon>
        <taxon>Vibrionaceae</taxon>
        <taxon>Vibrio</taxon>
    </lineage>
</organism>
<dbReference type="PROSITE" id="PS50853">
    <property type="entry name" value="FN3"/>
    <property type="match status" value="1"/>
</dbReference>
<evidence type="ECO:0000256" key="2">
    <source>
        <dbReference type="ARBA" id="ARBA00022801"/>
    </source>
</evidence>
<dbReference type="SUPFAM" id="SSF49265">
    <property type="entry name" value="Fibronectin type III"/>
    <property type="match status" value="1"/>
</dbReference>
<evidence type="ECO:0000313" key="6">
    <source>
        <dbReference type="EMBL" id="SDH78886.1"/>
    </source>
</evidence>
<dbReference type="InterPro" id="IPR011050">
    <property type="entry name" value="Pectin_lyase_fold/virulence"/>
</dbReference>
<dbReference type="Proteomes" id="UP000198854">
    <property type="component" value="Unassembled WGS sequence"/>
</dbReference>
<dbReference type="SMART" id="SM00060">
    <property type="entry name" value="FN3"/>
    <property type="match status" value="1"/>
</dbReference>
<dbReference type="EMBL" id="FNDD01000029">
    <property type="protein sequence ID" value="SDH78886.1"/>
    <property type="molecule type" value="Genomic_DNA"/>
</dbReference>
<keyword evidence="3 4" id="KW-0326">Glycosidase</keyword>
<dbReference type="PANTHER" id="PTHR31339:SF9">
    <property type="entry name" value="PLASMIN AND FIBRONECTIN-BINDING PROTEIN A"/>
    <property type="match status" value="1"/>
</dbReference>
<dbReference type="InterPro" id="IPR051801">
    <property type="entry name" value="GH28_Enzymes"/>
</dbReference>
<dbReference type="GO" id="GO:0004650">
    <property type="term" value="F:polygalacturonase activity"/>
    <property type="evidence" value="ECO:0007669"/>
    <property type="project" value="InterPro"/>
</dbReference>
<dbReference type="PROSITE" id="PS51257">
    <property type="entry name" value="PROKAR_LIPOPROTEIN"/>
    <property type="match status" value="1"/>
</dbReference>
<evidence type="ECO:0000256" key="1">
    <source>
        <dbReference type="ARBA" id="ARBA00008834"/>
    </source>
</evidence>
<protein>
    <submittedName>
        <fullName evidence="6">Exo-poly-alpha-galacturonosidase</fullName>
    </submittedName>
</protein>
<dbReference type="InterPro" id="IPR000743">
    <property type="entry name" value="Glyco_hydro_28"/>
</dbReference>
<reference evidence="6 7" key="1">
    <citation type="submission" date="2016-10" db="EMBL/GenBank/DDBJ databases">
        <authorList>
            <person name="de Groot N.N."/>
        </authorList>
    </citation>
    <scope>NUCLEOTIDE SEQUENCE [LARGE SCALE GENOMIC DNA]</scope>
    <source>
        <strain evidence="6 7">CGMCC 1.10228</strain>
    </source>
</reference>
<keyword evidence="2 4" id="KW-0378">Hydrolase</keyword>
<comment type="similarity">
    <text evidence="1 4">Belongs to the glycosyl hydrolase 28 family.</text>
</comment>
<dbReference type="SUPFAM" id="SSF51126">
    <property type="entry name" value="Pectin lyase-like"/>
    <property type="match status" value="2"/>
</dbReference>
<evidence type="ECO:0000313" key="7">
    <source>
        <dbReference type="Proteomes" id="UP000198854"/>
    </source>
</evidence>
<dbReference type="GO" id="GO:0005975">
    <property type="term" value="P:carbohydrate metabolic process"/>
    <property type="evidence" value="ECO:0007669"/>
    <property type="project" value="InterPro"/>
</dbReference>
<dbReference type="STRING" id="861298.SAMN04488136_12945"/>
<keyword evidence="7" id="KW-1185">Reference proteome</keyword>